<sequence>MLRSRLPPIVSEMYECYEWKHASAILSQDFPSEWADLCDLLTTFRLRKSWITTGGGNKSMLSGFIDSFLADRGWIEKQFQTAIEVDGVRLDSPTHKIDCFKNGIALEIEWNNKDPFYDRDLNNFRLLFDLRAVSVGIIITRSDELQEIFNQLGRGSSYGNSTTHMSKLLPRILGGGGAGCPLLVFGMTKALLVEDDA</sequence>
<keyword evidence="1" id="KW-0540">Nuclease</keyword>
<dbReference type="InterPro" id="IPR011338">
    <property type="entry name" value="BamHI/BglII/BstY"/>
</dbReference>
<comment type="caution">
    <text evidence="1">The sequence shown here is derived from an EMBL/GenBank/DDBJ whole genome shotgun (WGS) entry which is preliminary data.</text>
</comment>
<accession>A0A2W5U9K8</accession>
<keyword evidence="1" id="KW-0255">Endonuclease</keyword>
<protein>
    <submittedName>
        <fullName evidence="1">Restriction endonuclease</fullName>
    </submittedName>
</protein>
<dbReference type="GO" id="GO:0009036">
    <property type="term" value="F:type II site-specific deoxyribonuclease activity"/>
    <property type="evidence" value="ECO:0007669"/>
    <property type="project" value="InterPro"/>
</dbReference>
<dbReference type="GO" id="GO:0009307">
    <property type="term" value="P:DNA restriction-modification system"/>
    <property type="evidence" value="ECO:0007669"/>
    <property type="project" value="InterPro"/>
</dbReference>
<name>A0A2W5U9K8_CERSP</name>
<dbReference type="SUPFAM" id="SSF52980">
    <property type="entry name" value="Restriction endonuclease-like"/>
    <property type="match status" value="1"/>
</dbReference>
<dbReference type="EMBL" id="QFQS01000001">
    <property type="protein sequence ID" value="PZR00034.1"/>
    <property type="molecule type" value="Genomic_DNA"/>
</dbReference>
<reference evidence="1 2" key="1">
    <citation type="submission" date="2017-08" db="EMBL/GenBank/DDBJ databases">
        <title>Infants hospitalized years apart are colonized by the same room-sourced microbial strains.</title>
        <authorList>
            <person name="Brooks B."/>
            <person name="Olm M.R."/>
            <person name="Firek B.A."/>
            <person name="Baker R."/>
            <person name="Thomas B.C."/>
            <person name="Morowitz M.J."/>
            <person name="Banfield J.F."/>
        </authorList>
    </citation>
    <scope>NUCLEOTIDE SEQUENCE [LARGE SCALE GENOMIC DNA]</scope>
    <source>
        <strain evidence="1">S2_003_000_R2_11</strain>
    </source>
</reference>
<gene>
    <name evidence="1" type="ORF">DI533_05300</name>
</gene>
<dbReference type="Gene3D" id="3.40.91.20">
    <property type="match status" value="1"/>
</dbReference>
<dbReference type="GO" id="GO:0003677">
    <property type="term" value="F:DNA binding"/>
    <property type="evidence" value="ECO:0007669"/>
    <property type="project" value="InterPro"/>
</dbReference>
<dbReference type="InterPro" id="IPR011335">
    <property type="entry name" value="Restrct_endonuc-II-like"/>
</dbReference>
<organism evidence="1 2">
    <name type="scientific">Cereibacter sphaeroides</name>
    <name type="common">Rhodobacter sphaeroides</name>
    <dbReference type="NCBI Taxonomy" id="1063"/>
    <lineage>
        <taxon>Bacteria</taxon>
        <taxon>Pseudomonadati</taxon>
        <taxon>Pseudomonadota</taxon>
        <taxon>Alphaproteobacteria</taxon>
        <taxon>Rhodobacterales</taxon>
        <taxon>Paracoccaceae</taxon>
        <taxon>Cereibacter</taxon>
    </lineage>
</organism>
<dbReference type="InterPro" id="IPR015278">
    <property type="entry name" value="BglII-like"/>
</dbReference>
<keyword evidence="1" id="KW-0378">Hydrolase</keyword>
<dbReference type="Pfam" id="PF09195">
    <property type="entry name" value="Endonuc-BglII"/>
    <property type="match status" value="1"/>
</dbReference>
<evidence type="ECO:0000313" key="1">
    <source>
        <dbReference type="EMBL" id="PZR00034.1"/>
    </source>
</evidence>
<dbReference type="Proteomes" id="UP000248975">
    <property type="component" value="Unassembled WGS sequence"/>
</dbReference>
<dbReference type="GO" id="GO:0000287">
    <property type="term" value="F:magnesium ion binding"/>
    <property type="evidence" value="ECO:0007669"/>
    <property type="project" value="InterPro"/>
</dbReference>
<dbReference type="AlphaFoldDB" id="A0A2W5U9K8"/>
<evidence type="ECO:0000313" key="2">
    <source>
        <dbReference type="Proteomes" id="UP000248975"/>
    </source>
</evidence>
<proteinExistence type="predicted"/>